<feature type="transmembrane region" description="Helical" evidence="1">
    <location>
        <begin position="110"/>
        <end position="130"/>
    </location>
</feature>
<dbReference type="STRING" id="1513896.SAMN05660841_01824"/>
<evidence type="ECO:0000313" key="3">
    <source>
        <dbReference type="Proteomes" id="UP000190150"/>
    </source>
</evidence>
<organism evidence="2 3">
    <name type="scientific">Sphingobacterium nematocida</name>
    <dbReference type="NCBI Taxonomy" id="1513896"/>
    <lineage>
        <taxon>Bacteria</taxon>
        <taxon>Pseudomonadati</taxon>
        <taxon>Bacteroidota</taxon>
        <taxon>Sphingobacteriia</taxon>
        <taxon>Sphingobacteriales</taxon>
        <taxon>Sphingobacteriaceae</taxon>
        <taxon>Sphingobacterium</taxon>
    </lineage>
</organism>
<feature type="transmembrane region" description="Helical" evidence="1">
    <location>
        <begin position="283"/>
        <end position="311"/>
    </location>
</feature>
<name>A0A1T5D8F3_9SPHI</name>
<feature type="transmembrane region" description="Helical" evidence="1">
    <location>
        <begin position="350"/>
        <end position="376"/>
    </location>
</feature>
<feature type="transmembrane region" description="Helical" evidence="1">
    <location>
        <begin position="187"/>
        <end position="205"/>
    </location>
</feature>
<feature type="transmembrane region" description="Helical" evidence="1">
    <location>
        <begin position="317"/>
        <end position="338"/>
    </location>
</feature>
<accession>A0A1T5D8F3</accession>
<keyword evidence="1" id="KW-1133">Transmembrane helix</keyword>
<keyword evidence="1" id="KW-0472">Membrane</keyword>
<protein>
    <recommendedName>
        <fullName evidence="4">NnrS protein</fullName>
    </recommendedName>
</protein>
<feature type="transmembrane region" description="Helical" evidence="1">
    <location>
        <begin position="382"/>
        <end position="403"/>
    </location>
</feature>
<evidence type="ECO:0008006" key="4">
    <source>
        <dbReference type="Google" id="ProtNLM"/>
    </source>
</evidence>
<keyword evidence="3" id="KW-1185">Reference proteome</keyword>
<reference evidence="3" key="1">
    <citation type="submission" date="2017-02" db="EMBL/GenBank/DDBJ databases">
        <authorList>
            <person name="Varghese N."/>
            <person name="Submissions S."/>
        </authorList>
    </citation>
    <scope>NUCLEOTIDE SEQUENCE [LARGE SCALE GENOMIC DNA]</scope>
    <source>
        <strain evidence="3">DSM 24091</strain>
    </source>
</reference>
<sequence>MVRNKWLSVKVWTQIGIFNLLLVATLGVLMRLKFLLPMPFINLKHLQHAHSHFAFTGWVTHALMLCLVVVTYRLSGKDQLPKHQRNILLANFFCSFGMLCSFIYQGYGTVSIVFSTLSIFVSYCFAVALWKDLKVQQLDQKIARWFRVALVFLVLSSVGTFYLAYMMSTHQVDVKKQLAAIYFYLHFQYNGWFFFALLGLACHVLRRYSINLKATDLLYKVLCIVTIPLYLLSVLWWDMGTLLYALLVLLTVSQCAIWVYWMISLFQTNLKSRITIPKYIKTILWFVCWAVLLKVILQTLSVIPSLSHFVYGFRPVIIGYLHLVLLLIVSVFILSFQYQESLLKFDRQVASFYTIFILGVVLNEVFLGVQAFFALVGEGLPYAHMYLLFAATVIWGGLVGMLLKSTAYLQNDFREGCM</sequence>
<feature type="transmembrane region" description="Helical" evidence="1">
    <location>
        <begin position="52"/>
        <end position="74"/>
    </location>
</feature>
<dbReference type="AlphaFoldDB" id="A0A1T5D8F3"/>
<gene>
    <name evidence="2" type="ORF">SAMN05660841_01824</name>
</gene>
<feature type="transmembrane region" description="Helical" evidence="1">
    <location>
        <begin position="86"/>
        <end position="104"/>
    </location>
</feature>
<feature type="transmembrane region" description="Helical" evidence="1">
    <location>
        <begin position="243"/>
        <end position="263"/>
    </location>
</feature>
<dbReference type="Proteomes" id="UP000190150">
    <property type="component" value="Unassembled WGS sequence"/>
</dbReference>
<feature type="transmembrane region" description="Helical" evidence="1">
    <location>
        <begin position="217"/>
        <end position="237"/>
    </location>
</feature>
<keyword evidence="1" id="KW-0812">Transmembrane</keyword>
<evidence type="ECO:0000313" key="2">
    <source>
        <dbReference type="EMBL" id="SKB67823.1"/>
    </source>
</evidence>
<dbReference type="OrthoDB" id="2827525at2"/>
<proteinExistence type="predicted"/>
<feature type="transmembrane region" description="Helical" evidence="1">
    <location>
        <begin position="12"/>
        <end position="32"/>
    </location>
</feature>
<dbReference type="EMBL" id="FUZF01000006">
    <property type="protein sequence ID" value="SKB67823.1"/>
    <property type="molecule type" value="Genomic_DNA"/>
</dbReference>
<evidence type="ECO:0000256" key="1">
    <source>
        <dbReference type="SAM" id="Phobius"/>
    </source>
</evidence>
<dbReference type="RefSeq" id="WP_079642776.1">
    <property type="nucleotide sequence ID" value="NZ_FUZF01000006.1"/>
</dbReference>
<feature type="transmembrane region" description="Helical" evidence="1">
    <location>
        <begin position="142"/>
        <end position="167"/>
    </location>
</feature>